<gene>
    <name evidence="2" type="ORF">S03H2_27441</name>
</gene>
<keyword evidence="1" id="KW-1133">Transmembrane helix</keyword>
<proteinExistence type="predicted"/>
<reference evidence="2" key="1">
    <citation type="journal article" date="2014" name="Front. Microbiol.">
        <title>High frequency of phylogenetically diverse reductive dehalogenase-homologous genes in deep subseafloor sedimentary metagenomes.</title>
        <authorList>
            <person name="Kawai M."/>
            <person name="Futagami T."/>
            <person name="Toyoda A."/>
            <person name="Takaki Y."/>
            <person name="Nishi S."/>
            <person name="Hori S."/>
            <person name="Arai W."/>
            <person name="Tsubouchi T."/>
            <person name="Morono Y."/>
            <person name="Uchiyama I."/>
            <person name="Ito T."/>
            <person name="Fujiyama A."/>
            <person name="Inagaki F."/>
            <person name="Takami H."/>
        </authorList>
    </citation>
    <scope>NUCLEOTIDE SEQUENCE</scope>
    <source>
        <strain evidence="2">Expedition CK06-06</strain>
    </source>
</reference>
<dbReference type="AlphaFoldDB" id="X1I5F3"/>
<feature type="non-terminal residue" evidence="2">
    <location>
        <position position="1"/>
    </location>
</feature>
<evidence type="ECO:0000256" key="1">
    <source>
        <dbReference type="SAM" id="Phobius"/>
    </source>
</evidence>
<organism evidence="2">
    <name type="scientific">marine sediment metagenome</name>
    <dbReference type="NCBI Taxonomy" id="412755"/>
    <lineage>
        <taxon>unclassified sequences</taxon>
        <taxon>metagenomes</taxon>
        <taxon>ecological metagenomes</taxon>
    </lineage>
</organism>
<protein>
    <submittedName>
        <fullName evidence="2">Uncharacterized protein</fullName>
    </submittedName>
</protein>
<accession>X1I5F3</accession>
<name>X1I5F3_9ZZZZ</name>
<keyword evidence="1" id="KW-0812">Transmembrane</keyword>
<feature type="transmembrane region" description="Helical" evidence="1">
    <location>
        <begin position="36"/>
        <end position="54"/>
    </location>
</feature>
<dbReference type="EMBL" id="BARU01016518">
    <property type="protein sequence ID" value="GAH61334.1"/>
    <property type="molecule type" value="Genomic_DNA"/>
</dbReference>
<sequence>LPLSIIGNLLIIASADRGAEYRIISPVIAPIPKRSIFIFIDILTWNFFVCILFLRDNIGLN</sequence>
<comment type="caution">
    <text evidence="2">The sequence shown here is derived from an EMBL/GenBank/DDBJ whole genome shotgun (WGS) entry which is preliminary data.</text>
</comment>
<keyword evidence="1" id="KW-0472">Membrane</keyword>
<evidence type="ECO:0000313" key="2">
    <source>
        <dbReference type="EMBL" id="GAH61334.1"/>
    </source>
</evidence>